<dbReference type="OrthoDB" id="9803547at2"/>
<dbReference type="PANTHER" id="PTHR30055">
    <property type="entry name" value="HTH-TYPE TRANSCRIPTIONAL REGULATOR RUTR"/>
    <property type="match status" value="1"/>
</dbReference>
<reference evidence="7 8" key="1">
    <citation type="submission" date="2017-07" db="EMBL/GenBank/DDBJ databases">
        <title>Elstera cyanobacteriorum sp. nov., a novel bacterium isolated from cyanobacterial aggregates in a eutrophic lake.</title>
        <authorList>
            <person name="Cai H."/>
        </authorList>
    </citation>
    <scope>NUCLEOTIDE SEQUENCE [LARGE SCALE GENOMIC DNA]</scope>
    <source>
        <strain evidence="7 8">TH019</strain>
    </source>
</reference>
<accession>A0A255XP60</accession>
<dbReference type="EMBL" id="NOXS01000032">
    <property type="protein sequence ID" value="OYQ18767.1"/>
    <property type="molecule type" value="Genomic_DNA"/>
</dbReference>
<keyword evidence="1" id="KW-0678">Repressor</keyword>
<dbReference type="PROSITE" id="PS01081">
    <property type="entry name" value="HTH_TETR_1"/>
    <property type="match status" value="1"/>
</dbReference>
<dbReference type="InterPro" id="IPR050109">
    <property type="entry name" value="HTH-type_TetR-like_transc_reg"/>
</dbReference>
<dbReference type="RefSeq" id="WP_094409030.1">
    <property type="nucleotide sequence ID" value="NZ_BMJZ01000001.1"/>
</dbReference>
<comment type="caution">
    <text evidence="7">The sequence shown here is derived from an EMBL/GenBank/DDBJ whole genome shotgun (WGS) entry which is preliminary data.</text>
</comment>
<dbReference type="PANTHER" id="PTHR30055:SF234">
    <property type="entry name" value="HTH-TYPE TRANSCRIPTIONAL REGULATOR BETI"/>
    <property type="match status" value="1"/>
</dbReference>
<dbReference type="InterPro" id="IPR001647">
    <property type="entry name" value="HTH_TetR"/>
</dbReference>
<keyword evidence="8" id="KW-1185">Reference proteome</keyword>
<dbReference type="GO" id="GO:0003700">
    <property type="term" value="F:DNA-binding transcription factor activity"/>
    <property type="evidence" value="ECO:0007669"/>
    <property type="project" value="TreeGrafter"/>
</dbReference>
<dbReference type="SUPFAM" id="SSF46689">
    <property type="entry name" value="Homeodomain-like"/>
    <property type="match status" value="1"/>
</dbReference>
<sequence>MPKLPPKRLESRRQAILEAAERAFARDGFHGTSMQNICREAGISPGTLYLYFPSKVALIAGLCERDRNEIKAALIEVENAPNILEALEDMLVHYACVEPHERRALMFEIGAEALRNPDIAKLMTETDDAFTAMIRATVVGAVDAGRIKPHGDIDTIFDLLSALGDGILWRATLRPDLDHRNSIRRIFALVRQQLLTSTTDTPLACPA</sequence>
<dbReference type="PRINTS" id="PR00455">
    <property type="entry name" value="HTHTETR"/>
</dbReference>
<dbReference type="InterPro" id="IPR036271">
    <property type="entry name" value="Tet_transcr_reg_TetR-rel_C_sf"/>
</dbReference>
<dbReference type="Pfam" id="PF13977">
    <property type="entry name" value="TetR_C_6"/>
    <property type="match status" value="1"/>
</dbReference>
<keyword evidence="4" id="KW-0804">Transcription</keyword>
<feature type="domain" description="HTH tetR-type" evidence="6">
    <location>
        <begin position="10"/>
        <end position="70"/>
    </location>
</feature>
<keyword evidence="2" id="KW-0805">Transcription regulation</keyword>
<dbReference type="Gene3D" id="1.10.357.10">
    <property type="entry name" value="Tetracycline Repressor, domain 2"/>
    <property type="match status" value="1"/>
</dbReference>
<evidence type="ECO:0000313" key="8">
    <source>
        <dbReference type="Proteomes" id="UP000216361"/>
    </source>
</evidence>
<evidence type="ECO:0000256" key="5">
    <source>
        <dbReference type="PROSITE-ProRule" id="PRU00335"/>
    </source>
</evidence>
<gene>
    <name evidence="7" type="ORF">CHR90_10945</name>
</gene>
<organism evidence="7 8">
    <name type="scientific">Elstera cyanobacteriorum</name>
    <dbReference type="NCBI Taxonomy" id="2022747"/>
    <lineage>
        <taxon>Bacteria</taxon>
        <taxon>Pseudomonadati</taxon>
        <taxon>Pseudomonadota</taxon>
        <taxon>Alphaproteobacteria</taxon>
        <taxon>Rhodospirillales</taxon>
        <taxon>Rhodospirillaceae</taxon>
        <taxon>Elstera</taxon>
    </lineage>
</organism>
<dbReference type="InterPro" id="IPR039538">
    <property type="entry name" value="BetI_C"/>
</dbReference>
<dbReference type="InterPro" id="IPR023772">
    <property type="entry name" value="DNA-bd_HTH_TetR-type_CS"/>
</dbReference>
<evidence type="ECO:0000256" key="4">
    <source>
        <dbReference type="ARBA" id="ARBA00023163"/>
    </source>
</evidence>
<dbReference type="InterPro" id="IPR009057">
    <property type="entry name" value="Homeodomain-like_sf"/>
</dbReference>
<dbReference type="PROSITE" id="PS50977">
    <property type="entry name" value="HTH_TETR_2"/>
    <property type="match status" value="1"/>
</dbReference>
<dbReference type="FunFam" id="1.10.10.60:FF:000141">
    <property type="entry name" value="TetR family transcriptional regulator"/>
    <property type="match status" value="1"/>
</dbReference>
<evidence type="ECO:0000259" key="6">
    <source>
        <dbReference type="PROSITE" id="PS50977"/>
    </source>
</evidence>
<dbReference type="SUPFAM" id="SSF48498">
    <property type="entry name" value="Tetracyclin repressor-like, C-terminal domain"/>
    <property type="match status" value="1"/>
</dbReference>
<keyword evidence="3 5" id="KW-0238">DNA-binding</keyword>
<evidence type="ECO:0000256" key="2">
    <source>
        <dbReference type="ARBA" id="ARBA00023015"/>
    </source>
</evidence>
<proteinExistence type="predicted"/>
<evidence type="ECO:0000256" key="1">
    <source>
        <dbReference type="ARBA" id="ARBA00022491"/>
    </source>
</evidence>
<name>A0A255XP60_9PROT</name>
<feature type="DNA-binding region" description="H-T-H motif" evidence="5">
    <location>
        <begin position="33"/>
        <end position="52"/>
    </location>
</feature>
<evidence type="ECO:0000256" key="3">
    <source>
        <dbReference type="ARBA" id="ARBA00023125"/>
    </source>
</evidence>
<dbReference type="Proteomes" id="UP000216361">
    <property type="component" value="Unassembled WGS sequence"/>
</dbReference>
<dbReference type="Pfam" id="PF00440">
    <property type="entry name" value="TetR_N"/>
    <property type="match status" value="1"/>
</dbReference>
<evidence type="ECO:0000313" key="7">
    <source>
        <dbReference type="EMBL" id="OYQ18767.1"/>
    </source>
</evidence>
<dbReference type="GO" id="GO:0000976">
    <property type="term" value="F:transcription cis-regulatory region binding"/>
    <property type="evidence" value="ECO:0007669"/>
    <property type="project" value="TreeGrafter"/>
</dbReference>
<dbReference type="AlphaFoldDB" id="A0A255XP60"/>
<protein>
    <recommendedName>
        <fullName evidence="6">HTH tetR-type domain-containing protein</fullName>
    </recommendedName>
</protein>